<proteinExistence type="predicted"/>
<dbReference type="EMBL" id="QHGZ01000230">
    <property type="protein sequence ID" value="RDY76996.1"/>
    <property type="molecule type" value="Genomic_DNA"/>
</dbReference>
<evidence type="ECO:0000313" key="3">
    <source>
        <dbReference type="EMBL" id="RDY76996.1"/>
    </source>
</evidence>
<feature type="transmembrane region" description="Helical" evidence="1">
    <location>
        <begin position="9"/>
        <end position="27"/>
    </location>
</feature>
<reference evidence="2 4" key="1">
    <citation type="journal article" date="2016" name="Sci. Rep.">
        <title>Serotype IV Streptococcus agalactiae ST-452 has arisen from large genomic recombination events between CC23 and the hypervirulent CC17 lineages.</title>
        <authorList>
            <person name="Campisi E."/>
            <person name="Rinaudo C.D."/>
            <person name="Donati C."/>
            <person name="Barucco M."/>
            <person name="Torricelli G."/>
            <person name="Edwards M.S."/>
            <person name="Baker C.J."/>
            <person name="Margarit I."/>
            <person name="Rosini R."/>
        </authorList>
    </citation>
    <scope>NUCLEOTIDE SEQUENCE [LARGE SCALE GENOMIC DNA]</scope>
    <source>
        <strain evidence="2 4">CZ-PW-140</strain>
    </source>
</reference>
<dbReference type="Proteomes" id="UP000256718">
    <property type="component" value="Unassembled WGS sequence"/>
</dbReference>
<dbReference type="RefSeq" id="WP_000475835.1">
    <property type="nucleotide sequence ID" value="NZ_CAXOLC010000006.1"/>
</dbReference>
<evidence type="ECO:0000313" key="2">
    <source>
        <dbReference type="EMBL" id="OCM70750.1"/>
    </source>
</evidence>
<sequence length="138" mass="16096">MFKNKKQKILGLFIILVVAFVVISNLLTPIQRTSKTDGTFYKTETINSDKTVSLDKTEKLKIMNKQLYWTKNSQTQKFKINKEKRYVYNGSSQYHYNFPGNFITMIRKVNGKVESTEFVKSGTQDYNDILKGKLKYGK</sequence>
<comment type="caution">
    <text evidence="2">The sequence shown here is derived from an EMBL/GenBank/DDBJ whole genome shotgun (WGS) entry which is preliminary data.</text>
</comment>
<gene>
    <name evidence="2" type="ORF">AX245_04215</name>
    <name evidence="3" type="ORF">C4618_11625</name>
</gene>
<accession>A0A0E1EMW9</accession>
<reference evidence="3 5" key="2">
    <citation type="journal article" date="2018" name="Emerg. Microbes Infect.">
        <title>Phenotypic and molecular analysis of nontypeable Group B streptococci: identification of cps2a and hybrid cps2a/cps5 Group B streptococcal capsule gene clusters.</title>
        <authorList>
            <person name="Alhhazmi A."/>
            <person name="Tyrrell G.J."/>
        </authorList>
    </citation>
    <scope>NUCLEOTIDE SEQUENCE [LARGE SCALE GENOMIC DNA]</scope>
    <source>
        <strain evidence="3 5">PLGBS17</strain>
    </source>
</reference>
<keyword evidence="1" id="KW-1133">Transmembrane helix</keyword>
<evidence type="ECO:0000256" key="1">
    <source>
        <dbReference type="SAM" id="Phobius"/>
    </source>
</evidence>
<name>A0A0E1EMW9_STRAG</name>
<dbReference type="EMBL" id="MAWT01000043">
    <property type="protein sequence ID" value="OCM70750.1"/>
    <property type="molecule type" value="Genomic_DNA"/>
</dbReference>
<keyword evidence="1" id="KW-0812">Transmembrane</keyword>
<keyword evidence="1" id="KW-0472">Membrane</keyword>
<organism evidence="2 4">
    <name type="scientific">Streptococcus agalactiae</name>
    <dbReference type="NCBI Taxonomy" id="1311"/>
    <lineage>
        <taxon>Bacteria</taxon>
        <taxon>Bacillati</taxon>
        <taxon>Bacillota</taxon>
        <taxon>Bacilli</taxon>
        <taxon>Lactobacillales</taxon>
        <taxon>Streptococcaceae</taxon>
        <taxon>Streptococcus</taxon>
    </lineage>
</organism>
<dbReference type="Proteomes" id="UP000093122">
    <property type="component" value="Unassembled WGS sequence"/>
</dbReference>
<protein>
    <submittedName>
        <fullName evidence="2">Uncharacterized protein</fullName>
    </submittedName>
</protein>
<dbReference type="AlphaFoldDB" id="A0A0E1EMW9"/>
<dbReference type="KEGG" id="sage:EN72_05710"/>
<evidence type="ECO:0000313" key="4">
    <source>
        <dbReference type="Proteomes" id="UP000093122"/>
    </source>
</evidence>
<evidence type="ECO:0000313" key="5">
    <source>
        <dbReference type="Proteomes" id="UP000256718"/>
    </source>
</evidence>